<dbReference type="SMART" id="SM00633">
    <property type="entry name" value="Glyco_10"/>
    <property type="match status" value="1"/>
</dbReference>
<dbReference type="PANTHER" id="PTHR31490:SF1">
    <property type="entry name" value="ENDO-1,4-BETA-XYLANASE 1"/>
    <property type="match status" value="1"/>
</dbReference>
<dbReference type="PROSITE" id="PS51760">
    <property type="entry name" value="GH10_2"/>
    <property type="match status" value="1"/>
</dbReference>
<dbReference type="Gene3D" id="3.20.20.80">
    <property type="entry name" value="Glycosidases"/>
    <property type="match status" value="1"/>
</dbReference>
<dbReference type="HOGENOM" id="CLU_008797_1_0_1"/>
<evidence type="ECO:0000313" key="6">
    <source>
        <dbReference type="EMBL" id="ELU01901.1"/>
    </source>
</evidence>
<feature type="non-terminal residue" evidence="6">
    <location>
        <position position="297"/>
    </location>
</feature>
<dbReference type="OMA" id="DDHSWIP"/>
<dbReference type="PANTHER" id="PTHR31490">
    <property type="entry name" value="GLYCOSYL HYDROLASE"/>
    <property type="match status" value="1"/>
</dbReference>
<sequence length="297" mass="34164">IRGHSVTWGKEAKIVDWLKSKPADQITPNVHRRCDYLAEHYGDRCEYLGLIILTGFIVSFARFKHWDVNNEAMHGHWYEDNTGNWQFTPDLIRYCHSVNKAPKYFTNDFNVISNGVFTAFYQKEVLDYVKAGVPVNGMGIQSHLTKDLDMERIKFRLDFLATAGVPLWITEFDIRNTDIAYRAGKTEDALRLFFSHPAVEGIVLWTFWDGASQYADTALVDGDDFEENAAGKKVRELFLEEWRTNESIRLSAEKSQTKLLRAFYGTHDLMVLNGGAQIANFTFEFERGQNPEISINI</sequence>
<evidence type="ECO:0000256" key="4">
    <source>
        <dbReference type="ARBA" id="ARBA00023326"/>
    </source>
</evidence>
<dbReference type="Pfam" id="PF00331">
    <property type="entry name" value="Glyco_hydro_10"/>
    <property type="match status" value="1"/>
</dbReference>
<evidence type="ECO:0000256" key="1">
    <source>
        <dbReference type="ARBA" id="ARBA00007495"/>
    </source>
</evidence>
<dbReference type="SUPFAM" id="SSF51445">
    <property type="entry name" value="(Trans)glycosidases"/>
    <property type="match status" value="1"/>
</dbReference>
<dbReference type="GO" id="GO:0000272">
    <property type="term" value="P:polysaccharide catabolic process"/>
    <property type="evidence" value="ECO:0007669"/>
    <property type="project" value="UniProtKB-KW"/>
</dbReference>
<gene>
    <name evidence="6" type="ORF">CAPTEDRAFT_54703</name>
</gene>
<keyword evidence="3" id="KW-0119">Carbohydrate metabolism</keyword>
<reference evidence="7" key="3">
    <citation type="submission" date="2015-06" db="UniProtKB">
        <authorList>
            <consortium name="EnsemblMetazoa"/>
        </authorList>
    </citation>
    <scope>IDENTIFICATION</scope>
</reference>
<dbReference type="Proteomes" id="UP000014760">
    <property type="component" value="Unassembled WGS sequence"/>
</dbReference>
<protein>
    <recommendedName>
        <fullName evidence="5">GH10 domain-containing protein</fullName>
    </recommendedName>
</protein>
<evidence type="ECO:0000259" key="5">
    <source>
        <dbReference type="PROSITE" id="PS51760"/>
    </source>
</evidence>
<keyword evidence="2" id="KW-0378">Hydrolase</keyword>
<evidence type="ECO:0000313" key="7">
    <source>
        <dbReference type="EnsemblMetazoa" id="CapteP54703"/>
    </source>
</evidence>
<proteinExistence type="inferred from homology"/>
<accession>R7U6Y1</accession>
<evidence type="ECO:0000256" key="3">
    <source>
        <dbReference type="ARBA" id="ARBA00023277"/>
    </source>
</evidence>
<dbReference type="EnsemblMetazoa" id="CapteT54703">
    <property type="protein sequence ID" value="CapteP54703"/>
    <property type="gene ID" value="CapteG54703"/>
</dbReference>
<feature type="domain" description="GH10" evidence="5">
    <location>
        <begin position="1"/>
        <end position="237"/>
    </location>
</feature>
<dbReference type="GO" id="GO:0031176">
    <property type="term" value="F:endo-1,4-beta-xylanase activity"/>
    <property type="evidence" value="ECO:0007669"/>
    <property type="project" value="UniProtKB-ARBA"/>
</dbReference>
<dbReference type="InterPro" id="IPR017853">
    <property type="entry name" value="GH"/>
</dbReference>
<dbReference type="OrthoDB" id="1719965at2759"/>
<keyword evidence="8" id="KW-1185">Reference proteome</keyword>
<dbReference type="EMBL" id="AMQN01001704">
    <property type="status" value="NOT_ANNOTATED_CDS"/>
    <property type="molecule type" value="Genomic_DNA"/>
</dbReference>
<evidence type="ECO:0000256" key="2">
    <source>
        <dbReference type="ARBA" id="ARBA00022801"/>
    </source>
</evidence>
<dbReference type="InterPro" id="IPR001000">
    <property type="entry name" value="GH10_dom"/>
</dbReference>
<dbReference type="AlphaFoldDB" id="R7U6Y1"/>
<name>R7U6Y1_CAPTE</name>
<comment type="similarity">
    <text evidence="1">Belongs to the glycosyl hydrolase 10 (cellulase F) family.</text>
</comment>
<dbReference type="PRINTS" id="PR00134">
    <property type="entry name" value="GLHYDRLASE10"/>
</dbReference>
<reference evidence="8" key="1">
    <citation type="submission" date="2012-12" db="EMBL/GenBank/DDBJ databases">
        <authorList>
            <person name="Hellsten U."/>
            <person name="Grimwood J."/>
            <person name="Chapman J.A."/>
            <person name="Shapiro H."/>
            <person name="Aerts A."/>
            <person name="Otillar R.P."/>
            <person name="Terry A.Y."/>
            <person name="Boore J.L."/>
            <person name="Simakov O."/>
            <person name="Marletaz F."/>
            <person name="Cho S.-J."/>
            <person name="Edsinger-Gonzales E."/>
            <person name="Havlak P."/>
            <person name="Kuo D.-H."/>
            <person name="Larsson T."/>
            <person name="Lv J."/>
            <person name="Arendt D."/>
            <person name="Savage R."/>
            <person name="Osoegawa K."/>
            <person name="de Jong P."/>
            <person name="Lindberg D.R."/>
            <person name="Seaver E.C."/>
            <person name="Weisblat D.A."/>
            <person name="Putnam N.H."/>
            <person name="Grigoriev I.V."/>
            <person name="Rokhsar D.S."/>
        </authorList>
    </citation>
    <scope>NUCLEOTIDE SEQUENCE</scope>
    <source>
        <strain evidence="8">I ESC-2004</strain>
    </source>
</reference>
<dbReference type="InterPro" id="IPR044846">
    <property type="entry name" value="GH10"/>
</dbReference>
<organism evidence="6">
    <name type="scientific">Capitella teleta</name>
    <name type="common">Polychaete worm</name>
    <dbReference type="NCBI Taxonomy" id="283909"/>
    <lineage>
        <taxon>Eukaryota</taxon>
        <taxon>Metazoa</taxon>
        <taxon>Spiralia</taxon>
        <taxon>Lophotrochozoa</taxon>
        <taxon>Annelida</taxon>
        <taxon>Polychaeta</taxon>
        <taxon>Sedentaria</taxon>
        <taxon>Scolecida</taxon>
        <taxon>Capitellidae</taxon>
        <taxon>Capitella</taxon>
    </lineage>
</organism>
<reference evidence="6 8" key="2">
    <citation type="journal article" date="2013" name="Nature">
        <title>Insights into bilaterian evolution from three spiralian genomes.</title>
        <authorList>
            <person name="Simakov O."/>
            <person name="Marletaz F."/>
            <person name="Cho S.J."/>
            <person name="Edsinger-Gonzales E."/>
            <person name="Havlak P."/>
            <person name="Hellsten U."/>
            <person name="Kuo D.H."/>
            <person name="Larsson T."/>
            <person name="Lv J."/>
            <person name="Arendt D."/>
            <person name="Savage R."/>
            <person name="Osoegawa K."/>
            <person name="de Jong P."/>
            <person name="Grimwood J."/>
            <person name="Chapman J.A."/>
            <person name="Shapiro H."/>
            <person name="Aerts A."/>
            <person name="Otillar R.P."/>
            <person name="Terry A.Y."/>
            <person name="Boore J.L."/>
            <person name="Grigoriev I.V."/>
            <person name="Lindberg D.R."/>
            <person name="Seaver E.C."/>
            <person name="Weisblat D.A."/>
            <person name="Putnam N.H."/>
            <person name="Rokhsar D.S."/>
        </authorList>
    </citation>
    <scope>NUCLEOTIDE SEQUENCE</scope>
    <source>
        <strain evidence="6 8">I ESC-2004</strain>
    </source>
</reference>
<keyword evidence="4" id="KW-0624">Polysaccharide degradation</keyword>
<dbReference type="EMBL" id="KB304598">
    <property type="protein sequence ID" value="ELU01901.1"/>
    <property type="molecule type" value="Genomic_DNA"/>
</dbReference>
<evidence type="ECO:0000313" key="8">
    <source>
        <dbReference type="Proteomes" id="UP000014760"/>
    </source>
</evidence>
<dbReference type="STRING" id="283909.R7U6Y1"/>
<feature type="non-terminal residue" evidence="6">
    <location>
        <position position="1"/>
    </location>
</feature>